<keyword evidence="3" id="KW-1133">Transmembrane helix</keyword>
<dbReference type="AlphaFoldDB" id="A0AAD1T8U5"/>
<evidence type="ECO:0000256" key="4">
    <source>
        <dbReference type="SAM" id="SignalP"/>
    </source>
</evidence>
<dbReference type="InterPro" id="IPR050918">
    <property type="entry name" value="CNF-like_PLA2_Inhibitor"/>
</dbReference>
<dbReference type="GO" id="GO:0005576">
    <property type="term" value="C:extracellular region"/>
    <property type="evidence" value="ECO:0007669"/>
    <property type="project" value="UniProtKB-SubCell"/>
</dbReference>
<dbReference type="EMBL" id="OW240921">
    <property type="protein sequence ID" value="CAH2318607.1"/>
    <property type="molecule type" value="Genomic_DNA"/>
</dbReference>
<keyword evidence="7" id="KW-1185">Reference proteome</keyword>
<gene>
    <name evidence="6" type="ORF">PECUL_23A033595</name>
</gene>
<dbReference type="InterPro" id="IPR016054">
    <property type="entry name" value="LY6_UPA_recep-like"/>
</dbReference>
<feature type="signal peptide" evidence="4">
    <location>
        <begin position="1"/>
        <end position="20"/>
    </location>
</feature>
<keyword evidence="4" id="KW-0732">Signal</keyword>
<sequence length="215" mass="23227">MSSLLGFLCTFSLFISTGYALSCTQCMVLGTKSCNGVSVTCPSDSVCGTYYVVGYQKGVKVSETFTRNCIPKKQCGMKGSFTVMQDYKSEAGISCCYTENCTPPEPTLPKINTQTNGLICRSCIDINSDWCYTSDTVECTGNEDMCYLQTTKIEGLISLNTANRGCTTKNMCELGDQSISAHGMDMKATMKCSSGSDALYSGFFLSITVALFLLC</sequence>
<evidence type="ECO:0000256" key="3">
    <source>
        <dbReference type="SAM" id="Phobius"/>
    </source>
</evidence>
<evidence type="ECO:0000259" key="5">
    <source>
        <dbReference type="Pfam" id="PF00021"/>
    </source>
</evidence>
<name>A0AAD1T8U5_PELCU</name>
<dbReference type="PANTHER" id="PTHR20914">
    <property type="entry name" value="LY6/PLAUR DOMAIN-CONTAINING PROTEIN 8"/>
    <property type="match status" value="1"/>
</dbReference>
<dbReference type="Pfam" id="PF00021">
    <property type="entry name" value="UPAR_LY6"/>
    <property type="match status" value="2"/>
</dbReference>
<dbReference type="Proteomes" id="UP001295444">
    <property type="component" value="Chromosome 10"/>
</dbReference>
<reference evidence="6" key="1">
    <citation type="submission" date="2022-03" db="EMBL/GenBank/DDBJ databases">
        <authorList>
            <person name="Alioto T."/>
            <person name="Alioto T."/>
            <person name="Gomez Garrido J."/>
        </authorList>
    </citation>
    <scope>NUCLEOTIDE SEQUENCE</scope>
</reference>
<feature type="transmembrane region" description="Helical" evidence="3">
    <location>
        <begin position="198"/>
        <end position="214"/>
    </location>
</feature>
<feature type="domain" description="UPAR/Ly6" evidence="5">
    <location>
        <begin position="116"/>
        <end position="194"/>
    </location>
</feature>
<evidence type="ECO:0000313" key="7">
    <source>
        <dbReference type="Proteomes" id="UP001295444"/>
    </source>
</evidence>
<accession>A0AAD1T8U5</accession>
<evidence type="ECO:0000256" key="2">
    <source>
        <dbReference type="ARBA" id="ARBA00022525"/>
    </source>
</evidence>
<feature type="chain" id="PRO_5042062329" description="UPAR/Ly6 domain-containing protein" evidence="4">
    <location>
        <begin position="21"/>
        <end position="215"/>
    </location>
</feature>
<keyword evidence="3" id="KW-0812">Transmembrane</keyword>
<dbReference type="SUPFAM" id="SSF57302">
    <property type="entry name" value="Snake toxin-like"/>
    <property type="match status" value="2"/>
</dbReference>
<organism evidence="6 7">
    <name type="scientific">Pelobates cultripes</name>
    <name type="common">Western spadefoot toad</name>
    <dbReference type="NCBI Taxonomy" id="61616"/>
    <lineage>
        <taxon>Eukaryota</taxon>
        <taxon>Metazoa</taxon>
        <taxon>Chordata</taxon>
        <taxon>Craniata</taxon>
        <taxon>Vertebrata</taxon>
        <taxon>Euteleostomi</taxon>
        <taxon>Amphibia</taxon>
        <taxon>Batrachia</taxon>
        <taxon>Anura</taxon>
        <taxon>Pelobatoidea</taxon>
        <taxon>Pelobatidae</taxon>
        <taxon>Pelobates</taxon>
    </lineage>
</organism>
<evidence type="ECO:0000313" key="6">
    <source>
        <dbReference type="EMBL" id="CAH2318607.1"/>
    </source>
</evidence>
<dbReference type="CDD" id="cd23572">
    <property type="entry name" value="TFP_LU_ECD_PINLYP_rpt2"/>
    <property type="match status" value="1"/>
</dbReference>
<dbReference type="InterPro" id="IPR045860">
    <property type="entry name" value="Snake_toxin-like_sf"/>
</dbReference>
<dbReference type="PANTHER" id="PTHR20914:SF25">
    <property type="entry name" value="PHOSPHOLIPASE A2 INHIBITOR AND LY6_PLAUR DOMAIN-CONTAINING PROTEIN"/>
    <property type="match status" value="1"/>
</dbReference>
<keyword evidence="2" id="KW-0964">Secreted</keyword>
<feature type="domain" description="UPAR/Ly6" evidence="5">
    <location>
        <begin position="20"/>
        <end position="102"/>
    </location>
</feature>
<keyword evidence="3" id="KW-0472">Membrane</keyword>
<evidence type="ECO:0000256" key="1">
    <source>
        <dbReference type="ARBA" id="ARBA00004613"/>
    </source>
</evidence>
<proteinExistence type="predicted"/>
<comment type="subcellular location">
    <subcellularLocation>
        <location evidence="1">Secreted</location>
    </subcellularLocation>
</comment>
<protein>
    <recommendedName>
        <fullName evidence="5">UPAR/Ly6 domain-containing protein</fullName>
    </recommendedName>
</protein>
<dbReference type="Gene3D" id="2.10.60.10">
    <property type="entry name" value="CD59"/>
    <property type="match status" value="2"/>
</dbReference>